<dbReference type="GO" id="GO:0015833">
    <property type="term" value="P:peptide transport"/>
    <property type="evidence" value="ECO:0007669"/>
    <property type="project" value="UniProtKB-KW"/>
</dbReference>
<keyword evidence="6 8" id="KW-1133">Transmembrane helix</keyword>
<dbReference type="InterPro" id="IPR005279">
    <property type="entry name" value="Dipep/tripep_permease"/>
</dbReference>
<feature type="transmembrane region" description="Helical" evidence="8">
    <location>
        <begin position="389"/>
        <end position="413"/>
    </location>
</feature>
<evidence type="ECO:0000256" key="2">
    <source>
        <dbReference type="ARBA" id="ARBA00022448"/>
    </source>
</evidence>
<keyword evidence="3" id="KW-1003">Cell membrane</keyword>
<feature type="transmembrane region" description="Helical" evidence="8">
    <location>
        <begin position="461"/>
        <end position="486"/>
    </location>
</feature>
<dbReference type="AlphaFoldDB" id="A0A511X8P1"/>
<feature type="transmembrane region" description="Helical" evidence="8">
    <location>
        <begin position="356"/>
        <end position="377"/>
    </location>
</feature>
<dbReference type="OrthoDB" id="9772725at2"/>
<name>A0A511X8P1_9PROT</name>
<sequence length="515" mass="55178">MVALASFGAALAARPRRPSQRAFLLMHSRNRTFLQIACLEICERFGFYGLQSVSIAYFVQTMGLTEQGAVMLWGAFSALMFGIPVLGGWLGDRVLGTRRTVTIAMALLAVGYSGLSCGLGGSAGVSLVLAVLILGGGIFKPNVASLLRQTFSDASDRVDIVFTIYYMSINIGATVAAIAIPFLAEHIGWRKSFAIAAAVLWVGFAVSLTLPRTVAAARKRDTWVWPACAAAIGLAFVLLHYPTLARICIWIAAIAILLVWSFLYRRATPAWRLGLRLSFALQAQAVLFFLFNQQIATSLTSFARDHVATTIRVASVNWTLQAGQFQSLNNLWILAIAPGLAALYHRAERRDRPISLPIRFLCGFIFLALSFQLWRAAALASINATISPWWMVAGYGLFSAGELLIAALGLAAIARYAPPGATGQLMGCFSVLAGLTSYLGSVVATGVSVGGASDGAAAPMAYAHLFGDLCALASLAALGSALFIPIARRMDARWRGAEPVTTTLRREQDMMDIAL</sequence>
<organism evidence="9 10">
    <name type="scientific">Acetobacter nitrogenifigens DSM 23921 = NBRC 105050</name>
    <dbReference type="NCBI Taxonomy" id="1120919"/>
    <lineage>
        <taxon>Bacteria</taxon>
        <taxon>Pseudomonadati</taxon>
        <taxon>Pseudomonadota</taxon>
        <taxon>Alphaproteobacteria</taxon>
        <taxon>Acetobacterales</taxon>
        <taxon>Acetobacteraceae</taxon>
        <taxon>Acetobacter</taxon>
    </lineage>
</organism>
<feature type="transmembrane region" description="Helical" evidence="8">
    <location>
        <begin position="425"/>
        <end position="449"/>
    </location>
</feature>
<dbReference type="InterPro" id="IPR036259">
    <property type="entry name" value="MFS_trans_sf"/>
</dbReference>
<proteinExistence type="predicted"/>
<accession>A0A511X8P1</accession>
<dbReference type="Gene3D" id="1.20.1250.20">
    <property type="entry name" value="MFS general substrate transporter like domains"/>
    <property type="match status" value="1"/>
</dbReference>
<feature type="transmembrane region" description="Helical" evidence="8">
    <location>
        <begin position="222"/>
        <end position="241"/>
    </location>
</feature>
<reference evidence="9 10" key="1">
    <citation type="submission" date="2019-07" db="EMBL/GenBank/DDBJ databases">
        <title>Whole genome shotgun sequence of Acetobacter nitrogenifigens NBRC 105050.</title>
        <authorList>
            <person name="Hosoyama A."/>
            <person name="Uohara A."/>
            <person name="Ohji S."/>
            <person name="Ichikawa N."/>
        </authorList>
    </citation>
    <scope>NUCLEOTIDE SEQUENCE [LARGE SCALE GENOMIC DNA]</scope>
    <source>
        <strain evidence="9 10">NBRC 105050</strain>
    </source>
</reference>
<dbReference type="InterPro" id="IPR000109">
    <property type="entry name" value="POT_fam"/>
</dbReference>
<dbReference type="GO" id="GO:1904680">
    <property type="term" value="F:peptide transmembrane transporter activity"/>
    <property type="evidence" value="ECO:0007669"/>
    <property type="project" value="InterPro"/>
</dbReference>
<dbReference type="Pfam" id="PF00854">
    <property type="entry name" value="PTR2"/>
    <property type="match status" value="2"/>
</dbReference>
<evidence type="ECO:0000313" key="10">
    <source>
        <dbReference type="Proteomes" id="UP000321635"/>
    </source>
</evidence>
<keyword evidence="10" id="KW-1185">Reference proteome</keyword>
<feature type="transmembrane region" description="Helical" evidence="8">
    <location>
        <begin position="121"/>
        <end position="139"/>
    </location>
</feature>
<feature type="transmembrane region" description="Helical" evidence="8">
    <location>
        <begin position="70"/>
        <end position="90"/>
    </location>
</feature>
<evidence type="ECO:0000256" key="5">
    <source>
        <dbReference type="ARBA" id="ARBA00022856"/>
    </source>
</evidence>
<gene>
    <name evidence="9" type="ORF">ANI02nite_12040</name>
</gene>
<dbReference type="SUPFAM" id="SSF103473">
    <property type="entry name" value="MFS general substrate transporter"/>
    <property type="match status" value="1"/>
</dbReference>
<dbReference type="RefSeq" id="WP_051292202.1">
    <property type="nucleotide sequence ID" value="NZ_AUBI01000006.1"/>
</dbReference>
<evidence type="ECO:0000256" key="3">
    <source>
        <dbReference type="ARBA" id="ARBA00022475"/>
    </source>
</evidence>
<evidence type="ECO:0000256" key="8">
    <source>
        <dbReference type="SAM" id="Phobius"/>
    </source>
</evidence>
<dbReference type="NCBIfam" id="TIGR00924">
    <property type="entry name" value="yjdL_sub1_fam"/>
    <property type="match status" value="1"/>
</dbReference>
<evidence type="ECO:0000256" key="1">
    <source>
        <dbReference type="ARBA" id="ARBA00004651"/>
    </source>
</evidence>
<feature type="transmembrane region" description="Helical" evidence="8">
    <location>
        <begin position="192"/>
        <end position="210"/>
    </location>
</feature>
<feature type="transmembrane region" description="Helical" evidence="8">
    <location>
        <begin position="247"/>
        <end position="264"/>
    </location>
</feature>
<protein>
    <submittedName>
        <fullName evidence="9">POT-family proton dependent transporter</fullName>
    </submittedName>
</protein>
<evidence type="ECO:0000256" key="6">
    <source>
        <dbReference type="ARBA" id="ARBA00022989"/>
    </source>
</evidence>
<dbReference type="InterPro" id="IPR050171">
    <property type="entry name" value="MFS_Transporters"/>
</dbReference>
<dbReference type="Proteomes" id="UP000321635">
    <property type="component" value="Unassembled WGS sequence"/>
</dbReference>
<keyword evidence="5" id="KW-0571">Peptide transport</keyword>
<evidence type="ECO:0000256" key="7">
    <source>
        <dbReference type="ARBA" id="ARBA00023136"/>
    </source>
</evidence>
<keyword evidence="7 8" id="KW-0472">Membrane</keyword>
<dbReference type="EMBL" id="BJYF01000006">
    <property type="protein sequence ID" value="GEN59320.1"/>
    <property type="molecule type" value="Genomic_DNA"/>
</dbReference>
<feature type="transmembrane region" description="Helical" evidence="8">
    <location>
        <begin position="97"/>
        <end position="115"/>
    </location>
</feature>
<feature type="transmembrane region" description="Helical" evidence="8">
    <location>
        <begin position="160"/>
        <end position="180"/>
    </location>
</feature>
<evidence type="ECO:0000256" key="4">
    <source>
        <dbReference type="ARBA" id="ARBA00022692"/>
    </source>
</evidence>
<comment type="caution">
    <text evidence="9">The sequence shown here is derived from an EMBL/GenBank/DDBJ whole genome shotgun (WGS) entry which is preliminary data.</text>
</comment>
<dbReference type="GO" id="GO:0005886">
    <property type="term" value="C:plasma membrane"/>
    <property type="evidence" value="ECO:0007669"/>
    <property type="project" value="UniProtKB-SubCell"/>
</dbReference>
<dbReference type="PANTHER" id="PTHR23517:SF15">
    <property type="entry name" value="PROTON-DEPENDENT OLIGOPEPTIDE FAMILY TRANSPORT PROTEIN"/>
    <property type="match status" value="1"/>
</dbReference>
<comment type="subcellular location">
    <subcellularLocation>
        <location evidence="1">Cell membrane</location>
        <topology evidence="1">Multi-pass membrane protein</topology>
    </subcellularLocation>
</comment>
<keyword evidence="2" id="KW-0813">Transport</keyword>
<keyword evidence="4 8" id="KW-0812">Transmembrane</keyword>
<evidence type="ECO:0000313" key="9">
    <source>
        <dbReference type="EMBL" id="GEN59320.1"/>
    </source>
</evidence>
<keyword evidence="5" id="KW-0653">Protein transport</keyword>
<dbReference type="STRING" id="1120919.GCA_000429165_02070"/>
<dbReference type="PANTHER" id="PTHR23517">
    <property type="entry name" value="RESISTANCE PROTEIN MDTM, PUTATIVE-RELATED-RELATED"/>
    <property type="match status" value="1"/>
</dbReference>